<evidence type="ECO:0000313" key="2">
    <source>
        <dbReference type="EMBL" id="CAG6519897.1"/>
    </source>
</evidence>
<proteinExistence type="predicted"/>
<sequence>MENYEKTTEETINDVDYGILRSVAKLQSHIGDLECSVNHPMVTLFTDGGLHAELAAYVKYIRELPENDFGDAGGAVEPDWEDQELDYEIRELQLFIQNAKDAVRELVGEDGPEGVRDVDEIHRKTSETKEEYRKTVEEKREMMASIAERKKEAKQRRHDLEMVKEGLKAQLEESTSTNKKLQQESTKLQRELDLLKSRLARKKASPAPRRHNWTSLYPSEEK</sequence>
<feature type="region of interest" description="Disordered" evidence="1">
    <location>
        <begin position="166"/>
        <end position="222"/>
    </location>
</feature>
<feature type="compositionally biased region" description="Polar residues" evidence="1">
    <location>
        <begin position="172"/>
        <end position="186"/>
    </location>
</feature>
<evidence type="ECO:0000256" key="1">
    <source>
        <dbReference type="SAM" id="MobiDB-lite"/>
    </source>
</evidence>
<name>A0A8D8GRF3_CULPI</name>
<reference evidence="2" key="1">
    <citation type="submission" date="2021-05" db="EMBL/GenBank/DDBJ databases">
        <authorList>
            <person name="Alioto T."/>
            <person name="Alioto T."/>
            <person name="Gomez Garrido J."/>
        </authorList>
    </citation>
    <scope>NUCLEOTIDE SEQUENCE</scope>
</reference>
<dbReference type="EMBL" id="HBUE01180407">
    <property type="protein sequence ID" value="CAG6519897.1"/>
    <property type="molecule type" value="Transcribed_RNA"/>
</dbReference>
<dbReference type="AlphaFoldDB" id="A0A8D8GRF3"/>
<dbReference type="EMBL" id="HBUE01286009">
    <property type="protein sequence ID" value="CAG6571459.1"/>
    <property type="molecule type" value="Transcribed_RNA"/>
</dbReference>
<protein>
    <submittedName>
        <fullName evidence="2">(northern house mosquito) hypothetical protein</fullName>
    </submittedName>
</protein>
<organism evidence="2">
    <name type="scientific">Culex pipiens</name>
    <name type="common">House mosquito</name>
    <dbReference type="NCBI Taxonomy" id="7175"/>
    <lineage>
        <taxon>Eukaryota</taxon>
        <taxon>Metazoa</taxon>
        <taxon>Ecdysozoa</taxon>
        <taxon>Arthropoda</taxon>
        <taxon>Hexapoda</taxon>
        <taxon>Insecta</taxon>
        <taxon>Pterygota</taxon>
        <taxon>Neoptera</taxon>
        <taxon>Endopterygota</taxon>
        <taxon>Diptera</taxon>
        <taxon>Nematocera</taxon>
        <taxon>Culicoidea</taxon>
        <taxon>Culicidae</taxon>
        <taxon>Culicinae</taxon>
        <taxon>Culicini</taxon>
        <taxon>Culex</taxon>
        <taxon>Culex</taxon>
    </lineage>
</organism>
<feature type="compositionally biased region" description="Basic residues" evidence="1">
    <location>
        <begin position="198"/>
        <end position="212"/>
    </location>
</feature>
<feature type="compositionally biased region" description="Basic and acidic residues" evidence="1">
    <location>
        <begin position="187"/>
        <end position="196"/>
    </location>
</feature>
<feature type="compositionally biased region" description="Polar residues" evidence="1">
    <location>
        <begin position="213"/>
        <end position="222"/>
    </location>
</feature>
<accession>A0A8D8GRF3</accession>